<evidence type="ECO:0000256" key="1">
    <source>
        <dbReference type="ARBA" id="ARBA00000448"/>
    </source>
</evidence>
<dbReference type="EMBL" id="BQXS01010480">
    <property type="protein sequence ID" value="GKT33765.1"/>
    <property type="molecule type" value="Genomic_DNA"/>
</dbReference>
<dbReference type="InterPro" id="IPR036881">
    <property type="entry name" value="Glyco_hydro_3_C_sf"/>
</dbReference>
<comment type="catalytic activity">
    <reaction evidence="1">
        <text>Hydrolysis of terminal, non-reducing beta-D-glucosyl residues with release of beta-D-glucose.</text>
        <dbReference type="EC" id="3.2.1.21"/>
    </reaction>
</comment>
<evidence type="ECO:0000256" key="2">
    <source>
        <dbReference type="ARBA" id="ARBA00005336"/>
    </source>
</evidence>
<gene>
    <name evidence="6" type="ORF">ADUPG1_007505</name>
</gene>
<dbReference type="Gene3D" id="3.40.50.1700">
    <property type="entry name" value="Glycoside hydrolase family 3 C-terminal domain"/>
    <property type="match status" value="1"/>
</dbReference>
<dbReference type="GO" id="GO:0016787">
    <property type="term" value="F:hydrolase activity"/>
    <property type="evidence" value="ECO:0007669"/>
    <property type="project" value="UniProtKB-KW"/>
</dbReference>
<evidence type="ECO:0000313" key="6">
    <source>
        <dbReference type="EMBL" id="GKT33765.1"/>
    </source>
</evidence>
<evidence type="ECO:0000256" key="4">
    <source>
        <dbReference type="ARBA" id="ARBA00022801"/>
    </source>
</evidence>
<feature type="domain" description="Fibronectin type III-like" evidence="5">
    <location>
        <begin position="74"/>
        <end position="144"/>
    </location>
</feature>
<feature type="non-terminal residue" evidence="6">
    <location>
        <position position="1"/>
    </location>
</feature>
<feature type="non-terminal residue" evidence="6">
    <location>
        <position position="216"/>
    </location>
</feature>
<keyword evidence="7" id="KW-1185">Reference proteome</keyword>
<protein>
    <recommendedName>
        <fullName evidence="3">beta-glucosidase</fullName>
        <ecNumber evidence="3">3.2.1.21</ecNumber>
    </recommendedName>
</protein>
<comment type="caution">
    <text evidence="6">The sequence shown here is derived from an EMBL/GenBank/DDBJ whole genome shotgun (WGS) entry which is preliminary data.</text>
</comment>
<dbReference type="SUPFAM" id="SSF52279">
    <property type="entry name" value="Beta-D-glucan exohydrolase, C-terminal domain"/>
    <property type="match status" value="1"/>
</dbReference>
<name>A0ABQ5KMQ0_9EUKA</name>
<dbReference type="InterPro" id="IPR013783">
    <property type="entry name" value="Ig-like_fold"/>
</dbReference>
<dbReference type="Gene3D" id="2.60.40.10">
    <property type="entry name" value="Immunoglobulins"/>
    <property type="match status" value="1"/>
</dbReference>
<dbReference type="PANTHER" id="PTHR42715">
    <property type="entry name" value="BETA-GLUCOSIDASE"/>
    <property type="match status" value="1"/>
</dbReference>
<dbReference type="Pfam" id="PF14310">
    <property type="entry name" value="Fn3-like"/>
    <property type="match status" value="1"/>
</dbReference>
<evidence type="ECO:0000313" key="7">
    <source>
        <dbReference type="Proteomes" id="UP001057375"/>
    </source>
</evidence>
<reference evidence="6" key="1">
    <citation type="submission" date="2022-03" db="EMBL/GenBank/DDBJ databases">
        <title>Draft genome sequence of Aduncisulcus paluster, a free-living microaerophilic Fornicata.</title>
        <authorList>
            <person name="Yuyama I."/>
            <person name="Kume K."/>
            <person name="Tamura T."/>
            <person name="Inagaki Y."/>
            <person name="Hashimoto T."/>
        </authorList>
    </citation>
    <scope>NUCLEOTIDE SEQUENCE</scope>
    <source>
        <strain evidence="6">NY0171</strain>
    </source>
</reference>
<evidence type="ECO:0000259" key="5">
    <source>
        <dbReference type="SMART" id="SM01217"/>
    </source>
</evidence>
<dbReference type="InterPro" id="IPR026891">
    <property type="entry name" value="Fn3-like"/>
</dbReference>
<evidence type="ECO:0000256" key="3">
    <source>
        <dbReference type="ARBA" id="ARBA00012744"/>
    </source>
</evidence>
<dbReference type="PANTHER" id="PTHR42715:SF10">
    <property type="entry name" value="BETA-GLUCOSIDASE"/>
    <property type="match status" value="1"/>
</dbReference>
<accession>A0ABQ5KMQ0</accession>
<dbReference type="SMART" id="SM01217">
    <property type="entry name" value="Fn3_like"/>
    <property type="match status" value="1"/>
</dbReference>
<dbReference type="Proteomes" id="UP001057375">
    <property type="component" value="Unassembled WGS sequence"/>
</dbReference>
<proteinExistence type="inferred from homology"/>
<organism evidence="6 7">
    <name type="scientific">Aduncisulcus paluster</name>
    <dbReference type="NCBI Taxonomy" id="2918883"/>
    <lineage>
        <taxon>Eukaryota</taxon>
        <taxon>Metamonada</taxon>
        <taxon>Carpediemonas-like organisms</taxon>
        <taxon>Aduncisulcus</taxon>
    </lineage>
</organism>
<keyword evidence="4 6" id="KW-0378">Hydrolase</keyword>
<dbReference type="InterPro" id="IPR050288">
    <property type="entry name" value="Cellulose_deg_GH3"/>
</dbReference>
<dbReference type="EC" id="3.2.1.21" evidence="3"/>
<sequence length="216" mass="25017">PSYGNFPGDKIDVVYSEGILTGYRYYDTKKLPVQYPFGHGMSYTSFSYADLEFDEGQNTLSLKVRNTGMFPRQEVVQVYIRDVKSYGFRPDKELKGYAKIYLQPNEEKQVKIKLHDRAFAYYLTHMKGFAVEAGAFDILVGASSRDIRLKKRIHIDSDVDVRPLPTMEDTVNDWLEDDRTKGKMTSLLNQMGIDEYSPYYGLMIGMPMSKVLWFFK</sequence>
<comment type="similarity">
    <text evidence="2">Belongs to the glycosyl hydrolase 3 family.</text>
</comment>